<dbReference type="Pfam" id="PF03448">
    <property type="entry name" value="MgtE_N"/>
    <property type="match status" value="1"/>
</dbReference>
<keyword evidence="7 9" id="KW-0472">Membrane</keyword>
<feature type="transmembrane region" description="Helical" evidence="9">
    <location>
        <begin position="348"/>
        <end position="368"/>
    </location>
</feature>
<gene>
    <name evidence="12" type="ORF">SAMN04488071_2623</name>
</gene>
<dbReference type="CDD" id="cd04606">
    <property type="entry name" value="CBS_pair_Mg_transporter"/>
    <property type="match status" value="1"/>
</dbReference>
<feature type="transmembrane region" description="Helical" evidence="9">
    <location>
        <begin position="450"/>
        <end position="475"/>
    </location>
</feature>
<dbReference type="Pfam" id="PF01769">
    <property type="entry name" value="MgtE"/>
    <property type="match status" value="1"/>
</dbReference>
<comment type="subunit">
    <text evidence="9">Homodimer.</text>
</comment>
<dbReference type="Gene3D" id="1.25.60.10">
    <property type="entry name" value="MgtE N-terminal domain-like"/>
    <property type="match status" value="1"/>
</dbReference>
<dbReference type="SUPFAM" id="SSF158791">
    <property type="entry name" value="MgtE N-terminal domain-like"/>
    <property type="match status" value="1"/>
</dbReference>
<dbReference type="Pfam" id="PF00571">
    <property type="entry name" value="CBS"/>
    <property type="match status" value="2"/>
</dbReference>
<evidence type="ECO:0000256" key="2">
    <source>
        <dbReference type="ARBA" id="ARBA00009749"/>
    </source>
</evidence>
<dbReference type="InterPro" id="IPR046342">
    <property type="entry name" value="CBS_dom_sf"/>
</dbReference>
<feature type="transmembrane region" description="Helical" evidence="9">
    <location>
        <begin position="422"/>
        <end position="444"/>
    </location>
</feature>
<reference evidence="12 13" key="1">
    <citation type="submission" date="2016-10" db="EMBL/GenBank/DDBJ databases">
        <authorList>
            <person name="de Groot N.N."/>
        </authorList>
    </citation>
    <scope>NUCLEOTIDE SEQUENCE [LARGE SCALE GENOMIC DNA]</scope>
    <source>
        <strain evidence="12 13">CGMCC 1.9109</strain>
    </source>
</reference>
<dbReference type="AlphaFoldDB" id="A0A1G7C4C8"/>
<dbReference type="SUPFAM" id="SSF161093">
    <property type="entry name" value="MgtE membrane domain-like"/>
    <property type="match status" value="1"/>
</dbReference>
<dbReference type="PANTHER" id="PTHR43773:SF1">
    <property type="entry name" value="MAGNESIUM TRANSPORTER MGTE"/>
    <property type="match status" value="1"/>
</dbReference>
<keyword evidence="9" id="KW-0479">Metal-binding</keyword>
<evidence type="ECO:0000256" key="8">
    <source>
        <dbReference type="PROSITE-ProRule" id="PRU00703"/>
    </source>
</evidence>
<dbReference type="GO" id="GO:0015095">
    <property type="term" value="F:magnesium ion transmembrane transporter activity"/>
    <property type="evidence" value="ECO:0007669"/>
    <property type="project" value="UniProtKB-UniRule"/>
</dbReference>
<evidence type="ECO:0000256" key="1">
    <source>
        <dbReference type="ARBA" id="ARBA00004141"/>
    </source>
</evidence>
<evidence type="ECO:0000256" key="9">
    <source>
        <dbReference type="RuleBase" id="RU362011"/>
    </source>
</evidence>
<dbReference type="Gene3D" id="1.10.357.20">
    <property type="entry name" value="SLC41 divalent cation transporters, integral membrane domain"/>
    <property type="match status" value="1"/>
</dbReference>
<dbReference type="EMBL" id="FNAK01000006">
    <property type="protein sequence ID" value="SDE33285.1"/>
    <property type="molecule type" value="Genomic_DNA"/>
</dbReference>
<dbReference type="InterPro" id="IPR006668">
    <property type="entry name" value="Mg_transptr_MgtE_intracell_dom"/>
</dbReference>
<dbReference type="Proteomes" id="UP000183685">
    <property type="component" value="Unassembled WGS sequence"/>
</dbReference>
<keyword evidence="13" id="KW-1185">Reference proteome</keyword>
<keyword evidence="6 9" id="KW-1133">Transmembrane helix</keyword>
<evidence type="ECO:0000256" key="7">
    <source>
        <dbReference type="ARBA" id="ARBA00023136"/>
    </source>
</evidence>
<dbReference type="Gene3D" id="3.10.580.10">
    <property type="entry name" value="CBS-domain"/>
    <property type="match status" value="1"/>
</dbReference>
<comment type="function">
    <text evidence="9">Acts as a magnesium transporter.</text>
</comment>
<name>A0A1G7C4C8_9PROT</name>
<evidence type="ECO:0000313" key="12">
    <source>
        <dbReference type="EMBL" id="SDE33285.1"/>
    </source>
</evidence>
<evidence type="ECO:0000256" key="10">
    <source>
        <dbReference type="SAM" id="MobiDB-lite"/>
    </source>
</evidence>
<dbReference type="PANTHER" id="PTHR43773">
    <property type="entry name" value="MAGNESIUM TRANSPORTER MGTE"/>
    <property type="match status" value="1"/>
</dbReference>
<dbReference type="GO" id="GO:0046872">
    <property type="term" value="F:metal ion binding"/>
    <property type="evidence" value="ECO:0007669"/>
    <property type="project" value="UniProtKB-KW"/>
</dbReference>
<dbReference type="SMART" id="SM00924">
    <property type="entry name" value="MgtE_N"/>
    <property type="match status" value="1"/>
</dbReference>
<feature type="region of interest" description="Disordered" evidence="10">
    <location>
        <begin position="1"/>
        <end position="63"/>
    </location>
</feature>
<dbReference type="InterPro" id="IPR006669">
    <property type="entry name" value="MgtE_transporter"/>
</dbReference>
<feature type="compositionally biased region" description="Polar residues" evidence="10">
    <location>
        <begin position="8"/>
        <end position="17"/>
    </location>
</feature>
<sequence length="511" mass="55428">MHRLGVRSKTNMISGTSGEAYMAEKDKNPNLPEDDVLTMPPEGEPPHNNDREPEDEHAEGPELEVHQDKEFIQQVLSAVRENNQDQAVELVEDLHAADIADLLEVMSSPQRVGFIELLGERLDPDVLVEVEGAAQADLYEHMPNEQIADAVTELETDDAVYVLEELGAEDREEVLRSLAADDRVAIEESLSYPEESAGRLMSRDLVAVPEFWTVGQTIDYLRSENEDIPDDFYDIFVVDPSHKPVGTVPLSRVMRTHRPVTIGEIMDDDPTLVDVAADQEEVAYQFSKYHLISAGVVDQSQRLVGVVTVDDVVEVIGDEAQEDILALAGVSEESGVNENFIEVTKDRFTWLFVNLGTAILASVVIGLFDATIEQMVALAVLMPIVASMGGNAGTQTMTVAVRAIATKELSSTNALRVVNRELMAAAVNGFALAVFSGFVAWAWFGNAFLGGLFAVAMLVNMVVAGLSGVLIPLGLNRAGADPAIASSVFVTTITDVVGFFVFLGLAALFLL</sequence>
<evidence type="ECO:0000259" key="11">
    <source>
        <dbReference type="PROSITE" id="PS51371"/>
    </source>
</evidence>
<keyword evidence="4 9" id="KW-0812">Transmembrane</keyword>
<dbReference type="SUPFAM" id="SSF54631">
    <property type="entry name" value="CBS-domain pair"/>
    <property type="match status" value="1"/>
</dbReference>
<evidence type="ECO:0000256" key="3">
    <source>
        <dbReference type="ARBA" id="ARBA00022448"/>
    </source>
</evidence>
<dbReference type="InterPro" id="IPR006667">
    <property type="entry name" value="SLC41_membr_dom"/>
</dbReference>
<proteinExistence type="inferred from homology"/>
<evidence type="ECO:0000313" key="13">
    <source>
        <dbReference type="Proteomes" id="UP000183685"/>
    </source>
</evidence>
<keyword evidence="5 9" id="KW-0460">Magnesium</keyword>
<comment type="similarity">
    <text evidence="2 9">Belongs to the SLC41A transporter family.</text>
</comment>
<dbReference type="InterPro" id="IPR038076">
    <property type="entry name" value="MgtE_N_sf"/>
</dbReference>
<comment type="caution">
    <text evidence="9">Lacks conserved residue(s) required for the propagation of feature annotation.</text>
</comment>
<evidence type="ECO:0000256" key="5">
    <source>
        <dbReference type="ARBA" id="ARBA00022842"/>
    </source>
</evidence>
<accession>A0A1G7C4C8</accession>
<dbReference type="InterPro" id="IPR000644">
    <property type="entry name" value="CBS_dom"/>
</dbReference>
<comment type="subcellular location">
    <subcellularLocation>
        <location evidence="9">Cell membrane</location>
        <topology evidence="9">Multi-pass membrane protein</topology>
    </subcellularLocation>
    <subcellularLocation>
        <location evidence="1">Membrane</location>
        <topology evidence="1">Multi-pass membrane protein</topology>
    </subcellularLocation>
</comment>
<dbReference type="InterPro" id="IPR036739">
    <property type="entry name" value="SLC41_membr_dom_sf"/>
</dbReference>
<keyword evidence="9" id="KW-1003">Cell membrane</keyword>
<dbReference type="STRING" id="637679.GCA_001550055_03299"/>
<evidence type="ECO:0000256" key="6">
    <source>
        <dbReference type="ARBA" id="ARBA00022989"/>
    </source>
</evidence>
<dbReference type="NCBIfam" id="TIGR00400">
    <property type="entry name" value="mgtE"/>
    <property type="match status" value="1"/>
</dbReference>
<organism evidence="12 13">
    <name type="scientific">Kordiimonas lacus</name>
    <dbReference type="NCBI Taxonomy" id="637679"/>
    <lineage>
        <taxon>Bacteria</taxon>
        <taxon>Pseudomonadati</taxon>
        <taxon>Pseudomonadota</taxon>
        <taxon>Alphaproteobacteria</taxon>
        <taxon>Kordiimonadales</taxon>
        <taxon>Kordiimonadaceae</taxon>
        <taxon>Kordiimonas</taxon>
    </lineage>
</organism>
<dbReference type="GO" id="GO:0005886">
    <property type="term" value="C:plasma membrane"/>
    <property type="evidence" value="ECO:0007669"/>
    <property type="project" value="UniProtKB-SubCell"/>
</dbReference>
<feature type="transmembrane region" description="Helical" evidence="9">
    <location>
        <begin position="487"/>
        <end position="510"/>
    </location>
</feature>
<keyword evidence="8" id="KW-0129">CBS domain</keyword>
<dbReference type="PROSITE" id="PS51371">
    <property type="entry name" value="CBS"/>
    <property type="match status" value="1"/>
</dbReference>
<feature type="domain" description="CBS" evidence="11">
    <location>
        <begin position="266"/>
        <end position="322"/>
    </location>
</feature>
<protein>
    <recommendedName>
        <fullName evidence="9">Magnesium transporter MgtE</fullName>
    </recommendedName>
</protein>
<evidence type="ECO:0000256" key="4">
    <source>
        <dbReference type="ARBA" id="ARBA00022692"/>
    </source>
</evidence>
<keyword evidence="3 9" id="KW-0813">Transport</keyword>